<keyword evidence="1" id="KW-0812">Transmembrane</keyword>
<evidence type="ECO:0000313" key="3">
    <source>
        <dbReference type="Proteomes" id="UP000275571"/>
    </source>
</evidence>
<dbReference type="EMBL" id="CP028885">
    <property type="protein sequence ID" value="AYE36790.1"/>
    <property type="molecule type" value="Genomic_DNA"/>
</dbReference>
<protein>
    <submittedName>
        <fullName evidence="2">Uncharacterized protein</fullName>
    </submittedName>
</protein>
<evidence type="ECO:0000256" key="1">
    <source>
        <dbReference type="SAM" id="Phobius"/>
    </source>
</evidence>
<keyword evidence="2" id="KW-0614">Plasmid</keyword>
<evidence type="ECO:0000313" key="2">
    <source>
        <dbReference type="EMBL" id="AYE36790.1"/>
    </source>
</evidence>
<keyword evidence="3" id="KW-1185">Reference proteome</keyword>
<organism evidence="2 3">
    <name type="scientific">Borrelia turcica IST7</name>
    <dbReference type="NCBI Taxonomy" id="1104446"/>
    <lineage>
        <taxon>Bacteria</taxon>
        <taxon>Pseudomonadati</taxon>
        <taxon>Spirochaetota</taxon>
        <taxon>Spirochaetia</taxon>
        <taxon>Spirochaetales</taxon>
        <taxon>Borreliaceae</taxon>
        <taxon>Borrelia</taxon>
    </lineage>
</organism>
<sequence length="65" mass="7821">MYIRSLLSLGFILLLICLSFKVLIFIKNRLTRVTSKLKCSYMSKSERRRALDDFDAYLKRMQQRK</sequence>
<geneLocation type="plasmid" evidence="2 3">
    <name>lp129</name>
</geneLocation>
<reference evidence="2 3" key="1">
    <citation type="journal article" date="2018" name="Infect. Genet. Evol.">
        <title>Genome-wide analysis of Borrelia turcica and 'Candidatus Borrelia tachyglossi' shows relapsing fever-like genomes with unique genomic links to Lyme disease Borrelia.</title>
        <authorList>
            <person name="Gofton A.W."/>
            <person name="Margos G."/>
            <person name="Fingerle V."/>
            <person name="Hepner S."/>
            <person name="Loh S.M."/>
            <person name="Ryan U."/>
            <person name="Irwin P."/>
            <person name="Oskam C.L."/>
        </authorList>
    </citation>
    <scope>NUCLEOTIDE SEQUENCE [LARGE SCALE GENOMIC DNA]</scope>
    <source>
        <strain evidence="2 3">IST7</strain>
        <plasmid evidence="2">lp129</plasmid>
    </source>
</reference>
<proteinExistence type="predicted"/>
<dbReference type="Proteomes" id="UP000275571">
    <property type="component" value="Plasmid lp129"/>
</dbReference>
<gene>
    <name evidence="2" type="ORF">DB313_04645</name>
</gene>
<keyword evidence="1" id="KW-0472">Membrane</keyword>
<keyword evidence="1" id="KW-1133">Transmembrane helix</keyword>
<dbReference type="AlphaFoldDB" id="A0A386PPT3"/>
<name>A0A386PPT3_9SPIR</name>
<dbReference type="KEGG" id="btur:DB313_04645"/>
<feature type="transmembrane region" description="Helical" evidence="1">
    <location>
        <begin position="6"/>
        <end position="26"/>
    </location>
</feature>
<accession>A0A386PPT3</accession>